<protein>
    <submittedName>
        <fullName evidence="1">Uncharacterized protein</fullName>
    </submittedName>
</protein>
<reference evidence="1 2" key="1">
    <citation type="journal article" date="2010" name="J. Bacteriol.">
        <title>Complete genome sequence of the aerobic facultative methanotroph Methylocella silvestris BL2.</title>
        <authorList>
            <person name="Chen Y."/>
            <person name="Crombie A."/>
            <person name="Rahman M.T."/>
            <person name="Dedysh S.N."/>
            <person name="Liesack W."/>
            <person name="Stott M.B."/>
            <person name="Alam M."/>
            <person name="Theisen A.R."/>
            <person name="Murrell J.C."/>
            <person name="Dunfield P.F."/>
        </authorList>
    </citation>
    <scope>NUCLEOTIDE SEQUENCE [LARGE SCALE GENOMIC DNA]</scope>
    <source>
        <strain evidence="2">DSM 15510 / CIP 108128 / LMG 27833 / NCIMB 13906 / BL2</strain>
    </source>
</reference>
<organism evidence="1 2">
    <name type="scientific">Methylocella silvestris (strain DSM 15510 / CIP 108128 / LMG 27833 / NCIMB 13906 / BL2)</name>
    <dbReference type="NCBI Taxonomy" id="395965"/>
    <lineage>
        <taxon>Bacteria</taxon>
        <taxon>Pseudomonadati</taxon>
        <taxon>Pseudomonadota</taxon>
        <taxon>Alphaproteobacteria</taxon>
        <taxon>Hyphomicrobiales</taxon>
        <taxon>Beijerinckiaceae</taxon>
        <taxon>Methylocella</taxon>
    </lineage>
</organism>
<name>B8ERZ2_METSB</name>
<evidence type="ECO:0000313" key="2">
    <source>
        <dbReference type="Proteomes" id="UP000002257"/>
    </source>
</evidence>
<dbReference type="eggNOG" id="ENOG5033N4X">
    <property type="taxonomic scope" value="Bacteria"/>
</dbReference>
<dbReference type="Proteomes" id="UP000002257">
    <property type="component" value="Chromosome"/>
</dbReference>
<sequence>MIQRPIHSGNGCRLRFFRSPRLRPELPWHAVSDLLEVLAYPIEVQLDLLRGLRTGWGRRVATIAVSGGPIVIAPNPFAIELIAPAIEGQLVTPEIQDEYRHAATEALLELIPNIAGDAPYRFLDACHHNSWLGQ</sequence>
<evidence type="ECO:0000313" key="1">
    <source>
        <dbReference type="EMBL" id="ACK51690.1"/>
    </source>
</evidence>
<dbReference type="HOGENOM" id="CLU_1893773_0_0_5"/>
<keyword evidence="2" id="KW-1185">Reference proteome</keyword>
<gene>
    <name evidence="1" type="ordered locus">Msil_2770</name>
</gene>
<dbReference type="OrthoDB" id="7276166at2"/>
<dbReference type="EMBL" id="CP001280">
    <property type="protein sequence ID" value="ACK51690.1"/>
    <property type="molecule type" value="Genomic_DNA"/>
</dbReference>
<accession>B8ERZ2</accession>
<dbReference type="KEGG" id="msl:Msil_2770"/>
<dbReference type="AlphaFoldDB" id="B8ERZ2"/>
<dbReference type="RefSeq" id="WP_012591759.1">
    <property type="nucleotide sequence ID" value="NC_011666.1"/>
</dbReference>
<dbReference type="STRING" id="395965.Msil_2770"/>
<proteinExistence type="predicted"/>